<feature type="chain" id="PRO_5040425849" description="Transmembrane protein" evidence="3">
    <location>
        <begin position="26"/>
        <end position="159"/>
    </location>
</feature>
<dbReference type="OrthoDB" id="10347737at2759"/>
<accession>A0A9N9KRJ9</accession>
<keyword evidence="5" id="KW-1185">Reference proteome</keyword>
<sequence length="159" mass="17613">MKLSTAHFFATILVLLSLFILPTYGNQEEERTISSNSQYTKRRKAPPGIPGSSMPINHKPKKIEPLHPKLARFVRHVSPQDHSDHAAPTTLLPVALKQRTNTVVESRQPPPASLKIKRDDGFDLPMMMLVVIVVGAVGAVVVLVLVTRLISRQRSQGKL</sequence>
<evidence type="ECO:0000313" key="4">
    <source>
        <dbReference type="EMBL" id="CAG8951811.1"/>
    </source>
</evidence>
<keyword evidence="3" id="KW-0732">Signal</keyword>
<keyword evidence="2" id="KW-1133">Transmembrane helix</keyword>
<comment type="caution">
    <text evidence="4">The sequence shown here is derived from an EMBL/GenBank/DDBJ whole genome shotgun (WGS) entry which is preliminary data.</text>
</comment>
<dbReference type="AlphaFoldDB" id="A0A9N9KRJ9"/>
<name>A0A9N9KRJ9_9HELO</name>
<evidence type="ECO:0008006" key="6">
    <source>
        <dbReference type="Google" id="ProtNLM"/>
    </source>
</evidence>
<reference evidence="4" key="1">
    <citation type="submission" date="2021-07" db="EMBL/GenBank/DDBJ databases">
        <authorList>
            <person name="Durling M."/>
        </authorList>
    </citation>
    <scope>NUCLEOTIDE SEQUENCE</scope>
</reference>
<organism evidence="4 5">
    <name type="scientific">Hymenoscyphus fraxineus</name>
    <dbReference type="NCBI Taxonomy" id="746836"/>
    <lineage>
        <taxon>Eukaryota</taxon>
        <taxon>Fungi</taxon>
        <taxon>Dikarya</taxon>
        <taxon>Ascomycota</taxon>
        <taxon>Pezizomycotina</taxon>
        <taxon>Leotiomycetes</taxon>
        <taxon>Helotiales</taxon>
        <taxon>Helotiaceae</taxon>
        <taxon>Hymenoscyphus</taxon>
    </lineage>
</organism>
<protein>
    <recommendedName>
        <fullName evidence="6">Transmembrane protein</fullName>
    </recommendedName>
</protein>
<evidence type="ECO:0000256" key="1">
    <source>
        <dbReference type="SAM" id="MobiDB-lite"/>
    </source>
</evidence>
<dbReference type="Proteomes" id="UP000696280">
    <property type="component" value="Unassembled WGS sequence"/>
</dbReference>
<feature type="region of interest" description="Disordered" evidence="1">
    <location>
        <begin position="30"/>
        <end position="57"/>
    </location>
</feature>
<keyword evidence="2" id="KW-0472">Membrane</keyword>
<evidence type="ECO:0000313" key="5">
    <source>
        <dbReference type="Proteomes" id="UP000696280"/>
    </source>
</evidence>
<dbReference type="EMBL" id="CAJVRL010000044">
    <property type="protein sequence ID" value="CAG8951811.1"/>
    <property type="molecule type" value="Genomic_DNA"/>
</dbReference>
<keyword evidence="2" id="KW-0812">Transmembrane</keyword>
<feature type="transmembrane region" description="Helical" evidence="2">
    <location>
        <begin position="126"/>
        <end position="150"/>
    </location>
</feature>
<proteinExistence type="predicted"/>
<evidence type="ECO:0000256" key="3">
    <source>
        <dbReference type="SAM" id="SignalP"/>
    </source>
</evidence>
<evidence type="ECO:0000256" key="2">
    <source>
        <dbReference type="SAM" id="Phobius"/>
    </source>
</evidence>
<feature type="signal peptide" evidence="3">
    <location>
        <begin position="1"/>
        <end position="25"/>
    </location>
</feature>
<gene>
    <name evidence="4" type="ORF">HYFRA_00005615</name>
</gene>